<name>A0ABV9UWB1_9ACTN</name>
<evidence type="ECO:0000313" key="1">
    <source>
        <dbReference type="EMBL" id="MFC4961484.1"/>
    </source>
</evidence>
<organism evidence="1 2">
    <name type="scientific">Streptomyces mauvecolor</name>
    <dbReference type="NCBI Taxonomy" id="58345"/>
    <lineage>
        <taxon>Bacteria</taxon>
        <taxon>Bacillati</taxon>
        <taxon>Actinomycetota</taxon>
        <taxon>Actinomycetes</taxon>
        <taxon>Kitasatosporales</taxon>
        <taxon>Streptomycetaceae</taxon>
        <taxon>Streptomyces</taxon>
    </lineage>
</organism>
<sequence>MRPARVPNQALRRLLAEAGWSGARLAREINRAATENSLETHYDRTTVGHWLAGTRPRRPAAELAAEVLSRHLGRTVTPGETDLVAAAAEGRPAAAPWREDAVEHLERLGAFRERRDLTLLGAYSLAALTVPNWSTRTVPALGTAQPRQRSAAHDIDDARTMLALFSRHDASFGGGQVLRALSGYLSTTLAPWLRRDTSPRVRRDLVTVAGQLAYLCAFAHFDSNLHNQAQQYYLVGLSLAQHAGDRVGYALGLRGLSVQAHALGHIRHADRLAAQAVSVGTPHAPDHQRAFLLGQLAVTQAGLGAADAAGRYLVLAEKSLEKARTGDTPIGAFNQASLALQRAAVAAQLGDRNRAAQALAISLRHRPPTESRSRLISLADLAEAQLGLGHLDRACLTWSAFLDLYPTVSSARLHQRLRSLHALLRPHRAYRPATLLTERAEYVRRKSAAELADSAALRARSAPPSGYA</sequence>
<dbReference type="SUPFAM" id="SSF48452">
    <property type="entry name" value="TPR-like"/>
    <property type="match status" value="1"/>
</dbReference>
<accession>A0ABV9UWB1</accession>
<proteinExistence type="predicted"/>
<protein>
    <recommendedName>
        <fullName evidence="3">Transcriptional regulator</fullName>
    </recommendedName>
</protein>
<dbReference type="EMBL" id="JBHSIZ010000049">
    <property type="protein sequence ID" value="MFC4961484.1"/>
    <property type="molecule type" value="Genomic_DNA"/>
</dbReference>
<comment type="caution">
    <text evidence="1">The sequence shown here is derived from an EMBL/GenBank/DDBJ whole genome shotgun (WGS) entry which is preliminary data.</text>
</comment>
<gene>
    <name evidence="1" type="ORF">ACFPFX_34855</name>
</gene>
<dbReference type="InterPro" id="IPR011990">
    <property type="entry name" value="TPR-like_helical_dom_sf"/>
</dbReference>
<evidence type="ECO:0000313" key="2">
    <source>
        <dbReference type="Proteomes" id="UP001595834"/>
    </source>
</evidence>
<evidence type="ECO:0008006" key="3">
    <source>
        <dbReference type="Google" id="ProtNLM"/>
    </source>
</evidence>
<dbReference type="Proteomes" id="UP001595834">
    <property type="component" value="Unassembled WGS sequence"/>
</dbReference>
<reference evidence="2" key="1">
    <citation type="journal article" date="2019" name="Int. J. Syst. Evol. Microbiol.">
        <title>The Global Catalogue of Microorganisms (GCM) 10K type strain sequencing project: providing services to taxonomists for standard genome sequencing and annotation.</title>
        <authorList>
            <consortium name="The Broad Institute Genomics Platform"/>
            <consortium name="The Broad Institute Genome Sequencing Center for Infectious Disease"/>
            <person name="Wu L."/>
            <person name="Ma J."/>
        </authorList>
    </citation>
    <scope>NUCLEOTIDE SEQUENCE [LARGE SCALE GENOMIC DNA]</scope>
    <source>
        <strain evidence="2">CCM 7224</strain>
    </source>
</reference>
<keyword evidence="2" id="KW-1185">Reference proteome</keyword>
<dbReference type="RefSeq" id="WP_344380727.1">
    <property type="nucleotide sequence ID" value="NZ_BAAASQ010000053.1"/>
</dbReference>